<dbReference type="EMBL" id="BAABME010029827">
    <property type="protein sequence ID" value="GAA0138301.1"/>
    <property type="molecule type" value="Genomic_DNA"/>
</dbReference>
<evidence type="ECO:0000313" key="1">
    <source>
        <dbReference type="EMBL" id="GAA0138301.1"/>
    </source>
</evidence>
<protein>
    <recommendedName>
        <fullName evidence="3">Gag protein</fullName>
    </recommendedName>
</protein>
<reference evidence="1 2" key="1">
    <citation type="submission" date="2024-01" db="EMBL/GenBank/DDBJ databases">
        <title>The complete chloroplast genome sequence of Lithospermum erythrorhizon: insights into the phylogenetic relationship among Boraginaceae species and the maternal lineages of purple gromwells.</title>
        <authorList>
            <person name="Okada T."/>
            <person name="Watanabe K."/>
        </authorList>
    </citation>
    <scope>NUCLEOTIDE SEQUENCE [LARGE SCALE GENOMIC DNA]</scope>
</reference>
<organism evidence="1 2">
    <name type="scientific">Lithospermum erythrorhizon</name>
    <name type="common">Purple gromwell</name>
    <name type="synonym">Lithospermum officinale var. erythrorhizon</name>
    <dbReference type="NCBI Taxonomy" id="34254"/>
    <lineage>
        <taxon>Eukaryota</taxon>
        <taxon>Viridiplantae</taxon>
        <taxon>Streptophyta</taxon>
        <taxon>Embryophyta</taxon>
        <taxon>Tracheophyta</taxon>
        <taxon>Spermatophyta</taxon>
        <taxon>Magnoliopsida</taxon>
        <taxon>eudicotyledons</taxon>
        <taxon>Gunneridae</taxon>
        <taxon>Pentapetalae</taxon>
        <taxon>asterids</taxon>
        <taxon>lamiids</taxon>
        <taxon>Boraginales</taxon>
        <taxon>Boraginaceae</taxon>
        <taxon>Boraginoideae</taxon>
        <taxon>Lithospermeae</taxon>
        <taxon>Lithospermum</taxon>
    </lineage>
</organism>
<dbReference type="PANTHER" id="PTHR33223:SF10">
    <property type="entry name" value="AMINOTRANSFERASE-LIKE PLANT MOBILE DOMAIN-CONTAINING PROTEIN"/>
    <property type="match status" value="1"/>
</dbReference>
<keyword evidence="2" id="KW-1185">Reference proteome</keyword>
<evidence type="ECO:0000313" key="2">
    <source>
        <dbReference type="Proteomes" id="UP001454036"/>
    </source>
</evidence>
<name>A0AAV3NGW9_LITER</name>
<dbReference type="PANTHER" id="PTHR33223">
    <property type="entry name" value="CCHC-TYPE DOMAIN-CONTAINING PROTEIN"/>
    <property type="match status" value="1"/>
</dbReference>
<gene>
    <name evidence="1" type="ORF">LIER_42529</name>
</gene>
<sequence length="125" mass="14168">MPPVHSDSIVGAMQQQLDNFKKFMETSFPACIAPVAPTIKMSFSDGLDAFQLPPGFKFPQLELYDRMGDPINHLQGYIAHMTITSNNPDLYAKTFPNSLTGRTRDWYMTLPLKTIDMYRQTADAF</sequence>
<evidence type="ECO:0008006" key="3">
    <source>
        <dbReference type="Google" id="ProtNLM"/>
    </source>
</evidence>
<proteinExistence type="predicted"/>
<comment type="caution">
    <text evidence="1">The sequence shown here is derived from an EMBL/GenBank/DDBJ whole genome shotgun (WGS) entry which is preliminary data.</text>
</comment>
<accession>A0AAV3NGW9</accession>
<dbReference type="Proteomes" id="UP001454036">
    <property type="component" value="Unassembled WGS sequence"/>
</dbReference>
<dbReference type="AlphaFoldDB" id="A0AAV3NGW9"/>